<dbReference type="RefSeq" id="WP_231598965.1">
    <property type="nucleotide sequence ID" value="NZ_CP046456.1"/>
</dbReference>
<dbReference type="Proteomes" id="UP000424462">
    <property type="component" value="Plasmid pCOCCU"/>
</dbReference>
<organism evidence="3 4">
    <name type="scientific">Corynebacterium occultum</name>
    <dbReference type="NCBI Taxonomy" id="2675219"/>
    <lineage>
        <taxon>Bacteria</taxon>
        <taxon>Bacillati</taxon>
        <taxon>Actinomycetota</taxon>
        <taxon>Actinomycetes</taxon>
        <taxon>Mycobacteriales</taxon>
        <taxon>Corynebacteriaceae</taxon>
        <taxon>Corynebacterium</taxon>
    </lineage>
</organism>
<dbReference type="InterPro" id="IPR026022">
    <property type="entry name" value="PhoU_dom"/>
</dbReference>
<dbReference type="SUPFAM" id="SSF109755">
    <property type="entry name" value="PhoU-like"/>
    <property type="match status" value="1"/>
</dbReference>
<dbReference type="GO" id="GO:0030643">
    <property type="term" value="P:intracellular phosphate ion homeostasis"/>
    <property type="evidence" value="ECO:0007669"/>
    <property type="project" value="InterPro"/>
</dbReference>
<feature type="domain" description="PhoU" evidence="2">
    <location>
        <begin position="43"/>
        <end position="124"/>
    </location>
</feature>
<dbReference type="GO" id="GO:0045936">
    <property type="term" value="P:negative regulation of phosphate metabolic process"/>
    <property type="evidence" value="ECO:0007669"/>
    <property type="project" value="InterPro"/>
</dbReference>
<dbReference type="GO" id="GO:0006817">
    <property type="term" value="P:phosphate ion transport"/>
    <property type="evidence" value="ECO:0007669"/>
    <property type="project" value="UniProtKB-KW"/>
</dbReference>
<accession>A0A6B8W0K5</accession>
<dbReference type="AlphaFoldDB" id="A0A6B8W0K5"/>
<dbReference type="EMBL" id="CP046456">
    <property type="protein sequence ID" value="QGU08729.1"/>
    <property type="molecule type" value="Genomic_DNA"/>
</dbReference>
<evidence type="ECO:0000313" key="4">
    <source>
        <dbReference type="Proteomes" id="UP000424462"/>
    </source>
</evidence>
<dbReference type="Gene3D" id="1.20.58.220">
    <property type="entry name" value="Phosphate transport system protein phou homolog 2, domain 2"/>
    <property type="match status" value="1"/>
</dbReference>
<dbReference type="Pfam" id="PF01895">
    <property type="entry name" value="PhoU"/>
    <property type="match status" value="1"/>
</dbReference>
<keyword evidence="4" id="KW-1185">Reference proteome</keyword>
<dbReference type="PANTHER" id="PTHR42930:SF3">
    <property type="entry name" value="PHOSPHATE-SPECIFIC TRANSPORT SYSTEM ACCESSORY PROTEIN PHOU"/>
    <property type="match status" value="1"/>
</dbReference>
<dbReference type="PANTHER" id="PTHR42930">
    <property type="entry name" value="PHOSPHATE-SPECIFIC TRANSPORT SYSTEM ACCESSORY PROTEIN PHOU"/>
    <property type="match status" value="1"/>
</dbReference>
<proteinExistence type="predicted"/>
<reference evidence="3 4" key="1">
    <citation type="submission" date="2019-11" db="EMBL/GenBank/DDBJ databases">
        <title>Complete genome sequence of Corynebacterium kalinowskii 1959, a novel Corynebacterium species isolated from soil of a small paddock in Vilsendorf, Germany.</title>
        <authorList>
            <person name="Schaffert L."/>
            <person name="Ruwe M."/>
            <person name="Milse J."/>
            <person name="Hanuschka K."/>
            <person name="Ortseifen V."/>
            <person name="Droste J."/>
            <person name="Brandt D."/>
            <person name="Schlueter L."/>
            <person name="Kutter Y."/>
            <person name="Vinke S."/>
            <person name="Viehoefer P."/>
            <person name="Jacob L."/>
            <person name="Luebke N.-C."/>
            <person name="Schulte-Berndt E."/>
            <person name="Hain C."/>
            <person name="Linder M."/>
            <person name="Schmidt P."/>
            <person name="Wollenschlaeger L."/>
            <person name="Luttermann T."/>
            <person name="Thieme E."/>
            <person name="Hassa J."/>
            <person name="Haak M."/>
            <person name="Wittchen M."/>
            <person name="Mentz A."/>
            <person name="Persicke M."/>
            <person name="Busche T."/>
            <person name="Ruckert C."/>
        </authorList>
    </citation>
    <scope>NUCLEOTIDE SEQUENCE [LARGE SCALE GENOMIC DNA]</scope>
    <source>
        <strain evidence="3 4">2039</strain>
        <plasmid evidence="4">pcoccu</plasmid>
    </source>
</reference>
<evidence type="ECO:0000313" key="3">
    <source>
        <dbReference type="EMBL" id="QGU08729.1"/>
    </source>
</evidence>
<sequence>MVSSIYILEHLDRMAALATHVAQSAHRRHPERVIPAAVTGYFEELTHLTLGMVKKTRDLLIVPDAEAALALARDDDAVDDLDRYLLVMLTQREWAHTTREAVDTALLARFYERFADQCVSVGTRIVYLTTGLPPEEYLAHQE</sequence>
<keyword evidence="1" id="KW-0592">Phosphate transport</keyword>
<dbReference type="InterPro" id="IPR028366">
    <property type="entry name" value="PhoU"/>
</dbReference>
<keyword evidence="3" id="KW-0614">Plasmid</keyword>
<geneLocation type="plasmid" evidence="4">
    <name>pcoccu</name>
</geneLocation>
<protein>
    <recommendedName>
        <fullName evidence="2">PhoU domain-containing protein</fullName>
    </recommendedName>
</protein>
<gene>
    <name evidence="3" type="ORF">COCCU_14195</name>
</gene>
<evidence type="ECO:0000259" key="2">
    <source>
        <dbReference type="Pfam" id="PF01895"/>
    </source>
</evidence>
<name>A0A6B8W0K5_9CORY</name>
<keyword evidence="1" id="KW-0813">Transport</keyword>
<dbReference type="KEGG" id="cok:COCCU_14195"/>
<evidence type="ECO:0000256" key="1">
    <source>
        <dbReference type="ARBA" id="ARBA00022592"/>
    </source>
</evidence>
<dbReference type="InterPro" id="IPR038078">
    <property type="entry name" value="PhoU-like_sf"/>
</dbReference>